<protein>
    <submittedName>
        <fullName evidence="2">MFS transporter</fullName>
    </submittedName>
</protein>
<comment type="caution">
    <text evidence="2">The sequence shown here is derived from an EMBL/GenBank/DDBJ whole genome shotgun (WGS) entry which is preliminary data.</text>
</comment>
<dbReference type="STRING" id="1193682.BJP25_01215"/>
<dbReference type="InterPro" id="IPR011701">
    <property type="entry name" value="MFS"/>
</dbReference>
<feature type="transmembrane region" description="Helical" evidence="1">
    <location>
        <begin position="262"/>
        <end position="285"/>
    </location>
</feature>
<feature type="transmembrane region" description="Helical" evidence="1">
    <location>
        <begin position="153"/>
        <end position="173"/>
    </location>
</feature>
<reference evidence="2 3" key="1">
    <citation type="submission" date="2016-10" db="EMBL/GenBank/DDBJ databases">
        <title>The Draft Genome Sequence of Actinokineospora bangkokensis 44EHWT reveals the biosynthetic pathway of antifungal compounds Thailandins with unusual extender unit butylmalonyl-CoA.</title>
        <authorList>
            <person name="Greule A."/>
            <person name="Intra B."/>
            <person name="Flemming S."/>
            <person name="Rommel M.G."/>
            <person name="Panbangred W."/>
            <person name="Bechthold A."/>
        </authorList>
    </citation>
    <scope>NUCLEOTIDE SEQUENCE [LARGE SCALE GENOMIC DNA]</scope>
    <source>
        <strain evidence="2 3">44EHW</strain>
    </source>
</reference>
<dbReference type="InterPro" id="IPR036259">
    <property type="entry name" value="MFS_trans_sf"/>
</dbReference>
<feature type="transmembrane region" description="Helical" evidence="1">
    <location>
        <begin position="62"/>
        <end position="81"/>
    </location>
</feature>
<dbReference type="GO" id="GO:0022857">
    <property type="term" value="F:transmembrane transporter activity"/>
    <property type="evidence" value="ECO:0007669"/>
    <property type="project" value="InterPro"/>
</dbReference>
<keyword evidence="1" id="KW-1133">Transmembrane helix</keyword>
<dbReference type="OrthoDB" id="4229605at2"/>
<feature type="transmembrane region" description="Helical" evidence="1">
    <location>
        <begin position="129"/>
        <end position="147"/>
    </location>
</feature>
<keyword evidence="1" id="KW-0472">Membrane</keyword>
<name>A0A1Q9LDY8_9PSEU</name>
<dbReference type="PANTHER" id="PTHR23542">
    <property type="match status" value="1"/>
</dbReference>
<keyword evidence="3" id="KW-1185">Reference proteome</keyword>
<feature type="transmembrane region" description="Helical" evidence="1">
    <location>
        <begin position="87"/>
        <end position="108"/>
    </location>
</feature>
<feature type="transmembrane region" description="Helical" evidence="1">
    <location>
        <begin position="201"/>
        <end position="223"/>
    </location>
</feature>
<evidence type="ECO:0000313" key="3">
    <source>
        <dbReference type="Proteomes" id="UP000186040"/>
    </source>
</evidence>
<gene>
    <name evidence="2" type="ORF">BJP25_01215</name>
</gene>
<dbReference type="EMBL" id="MKQR01000028">
    <property type="protein sequence ID" value="OLR90250.1"/>
    <property type="molecule type" value="Genomic_DNA"/>
</dbReference>
<accession>A0A1Q9LDY8</accession>
<evidence type="ECO:0000256" key="1">
    <source>
        <dbReference type="SAM" id="Phobius"/>
    </source>
</evidence>
<dbReference type="PANTHER" id="PTHR23542:SF1">
    <property type="entry name" value="MAJOR FACILITATOR SUPERFAMILY (MFS) PROFILE DOMAIN-CONTAINING PROTEIN"/>
    <property type="match status" value="1"/>
</dbReference>
<feature type="transmembrane region" description="Helical" evidence="1">
    <location>
        <begin position="235"/>
        <end position="255"/>
    </location>
</feature>
<dbReference type="Gene3D" id="1.20.1250.20">
    <property type="entry name" value="MFS general substrate transporter like domains"/>
    <property type="match status" value="1"/>
</dbReference>
<keyword evidence="1" id="KW-0812">Transmembrane</keyword>
<dbReference type="Pfam" id="PF07690">
    <property type="entry name" value="MFS_1"/>
    <property type="match status" value="1"/>
</dbReference>
<organism evidence="2 3">
    <name type="scientific">Actinokineospora bangkokensis</name>
    <dbReference type="NCBI Taxonomy" id="1193682"/>
    <lineage>
        <taxon>Bacteria</taxon>
        <taxon>Bacillati</taxon>
        <taxon>Actinomycetota</taxon>
        <taxon>Actinomycetes</taxon>
        <taxon>Pseudonocardiales</taxon>
        <taxon>Pseudonocardiaceae</taxon>
        <taxon>Actinokineospora</taxon>
    </lineage>
</organism>
<feature type="transmembrane region" description="Helical" evidence="1">
    <location>
        <begin position="33"/>
        <end position="55"/>
    </location>
</feature>
<sequence length="391" mass="39242">MTALTVLLFLARLPAAGASMVLTLHVVVSLGRGYGQAGLVGAAVTIGMALGSPYLGRVVDRWGLRPMLVLATVGETAFWLAVRHLPYQALLPVAFLGGLVALPVMSVGRQAIAAAAPPDLRRAGYSVDSVASELTWVVSPVVAVVAATRLTPAVATTLLGFAVLVSGSALLWLNPKVRPDSAEPAGSGGVALRTWLTPRLLAVYVIAGGAVFVLSGVDVSLVASLRGSGQLDWTGVAVALTAVASALGGIAYGALRRAPGQLRLMVLLSALIIPAGAFFGGQWWVLALALVPGCAVCAPTVAATGEAVSSLAPPSASGVAAGMQSSAFTTGAALGSPVVGFVLDHTNPGWGFAAAGVGGLLFAVVAWVLARAHRTPAERPGDRVATGASTS</sequence>
<dbReference type="Proteomes" id="UP000186040">
    <property type="component" value="Unassembled WGS sequence"/>
</dbReference>
<dbReference type="SUPFAM" id="SSF103473">
    <property type="entry name" value="MFS general substrate transporter"/>
    <property type="match status" value="1"/>
</dbReference>
<evidence type="ECO:0000313" key="2">
    <source>
        <dbReference type="EMBL" id="OLR90250.1"/>
    </source>
</evidence>
<dbReference type="AlphaFoldDB" id="A0A1Q9LDY8"/>
<feature type="transmembrane region" description="Helical" evidence="1">
    <location>
        <begin position="350"/>
        <end position="370"/>
    </location>
</feature>
<proteinExistence type="predicted"/>